<dbReference type="Proteomes" id="UP000183975">
    <property type="component" value="Unassembled WGS sequence"/>
</dbReference>
<gene>
    <name evidence="2" type="ORF">SAMN02745138_00795</name>
</gene>
<keyword evidence="3" id="KW-1185">Reference proteome</keyword>
<dbReference type="InterPro" id="IPR013324">
    <property type="entry name" value="RNA_pol_sigma_r3/r4-like"/>
</dbReference>
<dbReference type="Gene3D" id="1.10.10.10">
    <property type="entry name" value="Winged helix-like DNA-binding domain superfamily/Winged helix DNA-binding domain"/>
    <property type="match status" value="1"/>
</dbReference>
<evidence type="ECO:0000313" key="3">
    <source>
        <dbReference type="Proteomes" id="UP000183975"/>
    </source>
</evidence>
<dbReference type="SUPFAM" id="SSF88659">
    <property type="entry name" value="Sigma3 and sigma4 domains of RNA polymerase sigma factors"/>
    <property type="match status" value="1"/>
</dbReference>
<sequence length="160" mass="19098">MREVLIIDTYRDLMEQERLTEQEKVVIEQWKPVLDELDRAENCNNRRHKEKRDMLDITLCECQNEKEEYLSSEIKLKLSETDENWLEWIFSRNSADLYQLTGNIGLAKSLRTLTAMQRKVVFLFYVHGFSVKDIATLLGSSERNIRKLRERAREHMKISC</sequence>
<dbReference type="InterPro" id="IPR036388">
    <property type="entry name" value="WH-like_DNA-bd_sf"/>
</dbReference>
<dbReference type="InterPro" id="IPR013249">
    <property type="entry name" value="RNA_pol_sigma70_r4_t2"/>
</dbReference>
<protein>
    <submittedName>
        <fullName evidence="2">RNA polymerase sigma factor, sigma-70 family</fullName>
    </submittedName>
</protein>
<evidence type="ECO:0000313" key="2">
    <source>
        <dbReference type="EMBL" id="SHJ91776.1"/>
    </source>
</evidence>
<proteinExistence type="predicted"/>
<dbReference type="GO" id="GO:0003677">
    <property type="term" value="F:DNA binding"/>
    <property type="evidence" value="ECO:0007669"/>
    <property type="project" value="InterPro"/>
</dbReference>
<reference evidence="2 3" key="1">
    <citation type="submission" date="2016-11" db="EMBL/GenBank/DDBJ databases">
        <authorList>
            <person name="Jaros S."/>
            <person name="Januszkiewicz K."/>
            <person name="Wedrychowicz H."/>
        </authorList>
    </citation>
    <scope>NUCLEOTIDE SEQUENCE [LARGE SCALE GENOMIC DNA]</scope>
    <source>
        <strain evidence="2 3">DSM 14214</strain>
    </source>
</reference>
<dbReference type="AlphaFoldDB" id="A0A1M6N894"/>
<dbReference type="GO" id="GO:0006352">
    <property type="term" value="P:DNA-templated transcription initiation"/>
    <property type="evidence" value="ECO:0007669"/>
    <property type="project" value="InterPro"/>
</dbReference>
<feature type="domain" description="RNA polymerase sigma factor 70 region 4 type 2" evidence="1">
    <location>
        <begin position="108"/>
        <end position="156"/>
    </location>
</feature>
<dbReference type="GO" id="GO:0016987">
    <property type="term" value="F:sigma factor activity"/>
    <property type="evidence" value="ECO:0007669"/>
    <property type="project" value="InterPro"/>
</dbReference>
<dbReference type="Pfam" id="PF08281">
    <property type="entry name" value="Sigma70_r4_2"/>
    <property type="match status" value="1"/>
</dbReference>
<evidence type="ECO:0000259" key="1">
    <source>
        <dbReference type="Pfam" id="PF08281"/>
    </source>
</evidence>
<name>A0A1M6N894_9FIRM</name>
<organism evidence="2 3">
    <name type="scientific">Anaerotignum lactatifermentans DSM 14214</name>
    <dbReference type="NCBI Taxonomy" id="1121323"/>
    <lineage>
        <taxon>Bacteria</taxon>
        <taxon>Bacillati</taxon>
        <taxon>Bacillota</taxon>
        <taxon>Clostridia</taxon>
        <taxon>Lachnospirales</taxon>
        <taxon>Anaerotignaceae</taxon>
        <taxon>Anaerotignum</taxon>
    </lineage>
</organism>
<accession>A0A1M6N894</accession>
<dbReference type="EMBL" id="FRAH01000009">
    <property type="protein sequence ID" value="SHJ91776.1"/>
    <property type="molecule type" value="Genomic_DNA"/>
</dbReference>